<keyword evidence="4" id="KW-1185">Reference proteome</keyword>
<feature type="transmembrane region" description="Helical" evidence="1">
    <location>
        <begin position="407"/>
        <end position="429"/>
    </location>
</feature>
<proteinExistence type="predicted"/>
<dbReference type="InterPro" id="IPR038731">
    <property type="entry name" value="RgtA/B/C-like"/>
</dbReference>
<feature type="transmembrane region" description="Helical" evidence="1">
    <location>
        <begin position="156"/>
        <end position="187"/>
    </location>
</feature>
<dbReference type="EMBL" id="SAWY01000009">
    <property type="protein sequence ID" value="TPH17052.1"/>
    <property type="molecule type" value="Genomic_DNA"/>
</dbReference>
<dbReference type="Pfam" id="PF13231">
    <property type="entry name" value="PMT_2"/>
    <property type="match status" value="1"/>
</dbReference>
<feature type="transmembrane region" description="Helical" evidence="1">
    <location>
        <begin position="130"/>
        <end position="149"/>
    </location>
</feature>
<feature type="transmembrane region" description="Helical" evidence="1">
    <location>
        <begin position="375"/>
        <end position="395"/>
    </location>
</feature>
<evidence type="ECO:0000313" key="4">
    <source>
        <dbReference type="Proteomes" id="UP000315303"/>
    </source>
</evidence>
<feature type="domain" description="Glycosyltransferase RgtA/B/C/D-like" evidence="2">
    <location>
        <begin position="72"/>
        <end position="215"/>
    </location>
</feature>
<keyword evidence="1" id="KW-0472">Membrane</keyword>
<feature type="transmembrane region" description="Helical" evidence="1">
    <location>
        <begin position="344"/>
        <end position="363"/>
    </location>
</feature>
<feature type="transmembrane region" description="Helical" evidence="1">
    <location>
        <begin position="107"/>
        <end position="124"/>
    </location>
</feature>
<evidence type="ECO:0000256" key="1">
    <source>
        <dbReference type="SAM" id="Phobius"/>
    </source>
</evidence>
<evidence type="ECO:0000313" key="3">
    <source>
        <dbReference type="EMBL" id="TPH17052.1"/>
    </source>
</evidence>
<evidence type="ECO:0000259" key="2">
    <source>
        <dbReference type="Pfam" id="PF13231"/>
    </source>
</evidence>
<dbReference type="RefSeq" id="WP_140602333.1">
    <property type="nucleotide sequence ID" value="NZ_SAWY01000009.1"/>
</dbReference>
<feature type="transmembrane region" description="Helical" evidence="1">
    <location>
        <begin position="318"/>
        <end position="338"/>
    </location>
</feature>
<feature type="transmembrane region" description="Helical" evidence="1">
    <location>
        <begin position="53"/>
        <end position="73"/>
    </location>
</feature>
<comment type="caution">
    <text evidence="3">The sequence shown here is derived from an EMBL/GenBank/DDBJ whole genome shotgun (WGS) entry which is preliminary data.</text>
</comment>
<sequence length="581" mass="66465">MSFIERNAKTIETFLFGFIVFYPWYFVGNGVDLTDTGFWLTYYKNFFDTPESAINAFPVWFSLIIGSVTNFLLGGFGVFGFNIAQIITMYLSLYFIYRLLRSYTSKLFLLILLSVTIVFVNIDASTVVNYDALTALFYLMAIYFIYIGLSERKNRYLLISGVVIGLNIFIRLPNLLGLILIISILYFDYISNSLNVNTVKRISWVFFGCLITVVAVLGFMKFIGHFDFYLDGLSKLLEKSRDSSQGHKVSSLLQSFISDYVYAIKEGAFLTLCLLLIAWCCQVCAFKKVLFSIVVFLTSVLIALYLMKISNIFDNHNYYYLDKGIFGVYYILLGFVLFKTSKSMPDFSTIALLSLLITVLIPLGSNTSLRKAISGMYIGLPVILIYLNLVKSLNVRLIILNNSTVKYLRICLLSSIAIFSLITSTLYFASYCDSRKKHQMLTSIEHPLLKFKYTTPQRADVLTNVLNALKSIEKNYEYMFTFGRIPLLQYLSDKKQYIDNPNPLFESSNKIEIKLKEASEVKSLPIVVSAKTDTSRKEWPVESNRVSSNPAMNDVIQQFLEKNNYVIYWESDDFKILVPGN</sequence>
<keyword evidence="1" id="KW-1133">Transmembrane helix</keyword>
<name>A0A502KZM0_9GAMM</name>
<accession>A0A502KZM0</accession>
<keyword evidence="1" id="KW-0812">Transmembrane</keyword>
<feature type="transmembrane region" description="Helical" evidence="1">
    <location>
        <begin position="260"/>
        <end position="279"/>
    </location>
</feature>
<dbReference type="AlphaFoldDB" id="A0A502KZM0"/>
<feature type="transmembrane region" description="Helical" evidence="1">
    <location>
        <begin position="285"/>
        <end position="306"/>
    </location>
</feature>
<reference evidence="3 4" key="1">
    <citation type="submission" date="2019-01" db="EMBL/GenBank/DDBJ databases">
        <title>Litorilituus lipolytica sp. nov., isolated from intertidal sand of the Yellow Sea in China.</title>
        <authorList>
            <person name="Liu A."/>
        </authorList>
    </citation>
    <scope>NUCLEOTIDE SEQUENCE [LARGE SCALE GENOMIC DNA]</scope>
    <source>
        <strain evidence="3 4">RZ04</strain>
    </source>
</reference>
<dbReference type="OrthoDB" id="1099698at2"/>
<dbReference type="Proteomes" id="UP000315303">
    <property type="component" value="Unassembled WGS sequence"/>
</dbReference>
<feature type="transmembrane region" description="Helical" evidence="1">
    <location>
        <begin position="202"/>
        <end position="220"/>
    </location>
</feature>
<organism evidence="3 4">
    <name type="scientific">Litorilituus lipolyticus</name>
    <dbReference type="NCBI Taxonomy" id="2491017"/>
    <lineage>
        <taxon>Bacteria</taxon>
        <taxon>Pseudomonadati</taxon>
        <taxon>Pseudomonadota</taxon>
        <taxon>Gammaproteobacteria</taxon>
        <taxon>Alteromonadales</taxon>
        <taxon>Colwelliaceae</taxon>
        <taxon>Litorilituus</taxon>
    </lineage>
</organism>
<protein>
    <recommendedName>
        <fullName evidence="2">Glycosyltransferase RgtA/B/C/D-like domain-containing protein</fullName>
    </recommendedName>
</protein>
<gene>
    <name evidence="3" type="ORF">EPA86_05045</name>
</gene>